<dbReference type="Gene3D" id="3.20.20.70">
    <property type="entry name" value="Aldolase class I"/>
    <property type="match status" value="1"/>
</dbReference>
<dbReference type="GO" id="GO:0051539">
    <property type="term" value="F:4 iron, 4 sulfur cluster binding"/>
    <property type="evidence" value="ECO:0007669"/>
    <property type="project" value="UniProtKB-KW"/>
</dbReference>
<keyword evidence="14" id="KW-1185">Reference proteome</keyword>
<dbReference type="PANTHER" id="PTHR11228:SF7">
    <property type="entry name" value="PQQA PEPTIDE CYCLASE"/>
    <property type="match status" value="1"/>
</dbReference>
<dbReference type="SFLD" id="SFLDG01385">
    <property type="entry name" value="heme_carboxy_lyase_like"/>
    <property type="match status" value="1"/>
</dbReference>
<dbReference type="SFLD" id="SFLDF00393">
    <property type="entry name" value="heme_D1_biosynthesis_(NirJ-lik"/>
    <property type="match status" value="1"/>
</dbReference>
<dbReference type="RefSeq" id="WP_284380319.1">
    <property type="nucleotide sequence ID" value="NZ_BSNM01000009.1"/>
</dbReference>
<dbReference type="GO" id="GO:0003824">
    <property type="term" value="F:catalytic activity"/>
    <property type="evidence" value="ECO:0007669"/>
    <property type="project" value="InterPro"/>
</dbReference>
<dbReference type="InterPro" id="IPR013785">
    <property type="entry name" value="Aldolase_TIM"/>
</dbReference>
<name>A0AA37S9C1_9GAMM</name>
<evidence type="ECO:0000259" key="12">
    <source>
        <dbReference type="PROSITE" id="PS51918"/>
    </source>
</evidence>
<accession>A0AA37S9C1</accession>
<dbReference type="GO" id="GO:0046872">
    <property type="term" value="F:metal ion binding"/>
    <property type="evidence" value="ECO:0007669"/>
    <property type="project" value="UniProtKB-KW"/>
</dbReference>
<dbReference type="Pfam" id="PF13186">
    <property type="entry name" value="SPASM"/>
    <property type="match status" value="1"/>
</dbReference>
<sequence length="432" mass="49449">MFRITQYMKTLLEPSPVGPARKPPGPVVIWNLIRRCNLTCKHCYSISADIDFKGELSTEEVFTVMDDLKGFRVPVLILSGGEPLLRPDIFEISKRAKDMGFYVGLSSNGTLITEENIDQIAEVGYDYVGVSIDGLKATHDVFRQRKGAFEESMHGIQLCRERGIKVGIRTTLTQDNAKELPELLNLMDEYDIDKFYLSHLNYAGRGNRNRKRDAFHQMTRDALDLIFDRCWNELKQGIHREYVTGNNDADGPFLMQWAERNVPDQVDALRQRLQNWGGNSSGVNISNIDNLGNVHPDTFWWDYTLGNVREKPFSEIWSNPQDDLMKGFRQTPRPVHGRCGSCKHLAICGGNTRVRAYQLTGDPWAEDPACYLSNEEIGVDSHEDDRLEMPNQYPNQRFSDPFPMKKSSEKSRENNEITRSKSKDEAIQYVNI</sequence>
<keyword evidence="6" id="KW-0411">Iron-sulfur</keyword>
<dbReference type="PIRSF" id="PIRSF037420">
    <property type="entry name" value="PQQ_syn_pqqE"/>
    <property type="match status" value="1"/>
</dbReference>
<evidence type="ECO:0000313" key="14">
    <source>
        <dbReference type="Proteomes" id="UP001161389"/>
    </source>
</evidence>
<dbReference type="CDD" id="cd21123">
    <property type="entry name" value="SPASM_MftC-like"/>
    <property type="match status" value="1"/>
</dbReference>
<evidence type="ECO:0000256" key="11">
    <source>
        <dbReference type="SAM" id="MobiDB-lite"/>
    </source>
</evidence>
<dbReference type="InterPro" id="IPR007197">
    <property type="entry name" value="rSAM"/>
</dbReference>
<dbReference type="GO" id="GO:0006783">
    <property type="term" value="P:heme biosynthetic process"/>
    <property type="evidence" value="ECO:0007669"/>
    <property type="project" value="TreeGrafter"/>
</dbReference>
<dbReference type="SMART" id="SM00729">
    <property type="entry name" value="Elp3"/>
    <property type="match status" value="1"/>
</dbReference>
<comment type="caution">
    <text evidence="13">The sequence shown here is derived from an EMBL/GenBank/DDBJ whole genome shotgun (WGS) entry which is preliminary data.</text>
</comment>
<evidence type="ECO:0000256" key="7">
    <source>
        <dbReference type="ARBA" id="ARBA00023239"/>
    </source>
</evidence>
<feature type="domain" description="Radical SAM core" evidence="12">
    <location>
        <begin position="22"/>
        <end position="233"/>
    </location>
</feature>
<dbReference type="InterPro" id="IPR034480">
    <property type="entry name" value="Heme_synthase-like"/>
</dbReference>
<feature type="region of interest" description="Disordered" evidence="11">
    <location>
        <begin position="382"/>
        <end position="432"/>
    </location>
</feature>
<comment type="similarity">
    <text evidence="8">Belongs to the radical SAM superfamily.</text>
</comment>
<dbReference type="InterPro" id="IPR017200">
    <property type="entry name" value="PqqE-like"/>
</dbReference>
<comment type="cofactor">
    <cofactor evidence="1">
        <name>[4Fe-4S] cluster</name>
        <dbReference type="ChEBI" id="CHEBI:49883"/>
    </cofactor>
</comment>
<dbReference type="InterPro" id="IPR023885">
    <property type="entry name" value="4Fe4S-binding_SPASM_dom"/>
</dbReference>
<evidence type="ECO:0000256" key="5">
    <source>
        <dbReference type="ARBA" id="ARBA00023004"/>
    </source>
</evidence>
<dbReference type="NCBIfam" id="TIGR04051">
    <property type="entry name" value="rSAM_NirJ"/>
    <property type="match status" value="1"/>
</dbReference>
<dbReference type="InterPro" id="IPR058240">
    <property type="entry name" value="rSAM_sf"/>
</dbReference>
<keyword evidence="2" id="KW-0004">4Fe-4S</keyword>
<evidence type="ECO:0000256" key="2">
    <source>
        <dbReference type="ARBA" id="ARBA00022485"/>
    </source>
</evidence>
<dbReference type="PROSITE" id="PS51918">
    <property type="entry name" value="RADICAL_SAM"/>
    <property type="match status" value="1"/>
</dbReference>
<dbReference type="FunFam" id="3.20.20.70:FF:000188">
    <property type="entry name" value="Mycofactocin radical SAM maturase MftC"/>
    <property type="match status" value="1"/>
</dbReference>
<evidence type="ECO:0000313" key="13">
    <source>
        <dbReference type="EMBL" id="GLQ30894.1"/>
    </source>
</evidence>
<dbReference type="Pfam" id="PF04055">
    <property type="entry name" value="Radical_SAM"/>
    <property type="match status" value="1"/>
</dbReference>
<dbReference type="AlphaFoldDB" id="A0AA37S9C1"/>
<evidence type="ECO:0000256" key="1">
    <source>
        <dbReference type="ARBA" id="ARBA00001966"/>
    </source>
</evidence>
<dbReference type="InterPro" id="IPR023992">
    <property type="entry name" value="HemeD1_Synth_NirJ"/>
</dbReference>
<evidence type="ECO:0000256" key="10">
    <source>
        <dbReference type="ARBA" id="ARBA00073867"/>
    </source>
</evidence>
<evidence type="ECO:0000256" key="9">
    <source>
        <dbReference type="ARBA" id="ARBA00056787"/>
    </source>
</evidence>
<evidence type="ECO:0000256" key="6">
    <source>
        <dbReference type="ARBA" id="ARBA00023014"/>
    </source>
</evidence>
<evidence type="ECO:0000256" key="8">
    <source>
        <dbReference type="ARBA" id="ARBA00023462"/>
    </source>
</evidence>
<keyword evidence="3" id="KW-0949">S-adenosyl-L-methionine</keyword>
<dbReference type="Proteomes" id="UP001161389">
    <property type="component" value="Unassembled WGS sequence"/>
</dbReference>
<gene>
    <name evidence="13" type="primary">nirJ</name>
    <name evidence="13" type="ORF">GCM10007876_13730</name>
</gene>
<organism evidence="13 14">
    <name type="scientific">Litoribrevibacter albus</name>
    <dbReference type="NCBI Taxonomy" id="1473156"/>
    <lineage>
        <taxon>Bacteria</taxon>
        <taxon>Pseudomonadati</taxon>
        <taxon>Pseudomonadota</taxon>
        <taxon>Gammaproteobacteria</taxon>
        <taxon>Oceanospirillales</taxon>
        <taxon>Oceanospirillaceae</taxon>
        <taxon>Litoribrevibacter</taxon>
    </lineage>
</organism>
<dbReference type="SUPFAM" id="SSF102114">
    <property type="entry name" value="Radical SAM enzymes"/>
    <property type="match status" value="1"/>
</dbReference>
<keyword evidence="7" id="KW-0456">Lyase</keyword>
<keyword evidence="5" id="KW-0408">Iron</keyword>
<comment type="function">
    <text evidence="9">Involved in heme d1 biosynthesis. Radical SAM enzyme that catalyzes the removal of two propionate side chains from the intermediate 12,18-didecarboxysiroheme (DDSH) and may introduce the keto functions on rings A and B, yielding the heme d1 precursor dihydro-heme d1.</text>
</comment>
<reference evidence="13" key="2">
    <citation type="submission" date="2023-01" db="EMBL/GenBank/DDBJ databases">
        <title>Draft genome sequence of Litoribrevibacter albus strain NBRC 110071.</title>
        <authorList>
            <person name="Sun Q."/>
            <person name="Mori K."/>
        </authorList>
    </citation>
    <scope>NUCLEOTIDE SEQUENCE</scope>
    <source>
        <strain evidence="13">NBRC 110071</strain>
    </source>
</reference>
<dbReference type="SFLD" id="SFLDG01067">
    <property type="entry name" value="SPASM/twitch_domain_containing"/>
    <property type="match status" value="1"/>
</dbReference>
<reference evidence="13" key="1">
    <citation type="journal article" date="2014" name="Int. J. Syst. Evol. Microbiol.">
        <title>Complete genome sequence of Corynebacterium casei LMG S-19264T (=DSM 44701T), isolated from a smear-ripened cheese.</title>
        <authorList>
            <consortium name="US DOE Joint Genome Institute (JGI-PGF)"/>
            <person name="Walter F."/>
            <person name="Albersmeier A."/>
            <person name="Kalinowski J."/>
            <person name="Ruckert C."/>
        </authorList>
    </citation>
    <scope>NUCLEOTIDE SEQUENCE</scope>
    <source>
        <strain evidence="13">NBRC 110071</strain>
    </source>
</reference>
<evidence type="ECO:0000256" key="3">
    <source>
        <dbReference type="ARBA" id="ARBA00022691"/>
    </source>
</evidence>
<dbReference type="CDD" id="cd01335">
    <property type="entry name" value="Radical_SAM"/>
    <property type="match status" value="1"/>
</dbReference>
<evidence type="ECO:0000256" key="4">
    <source>
        <dbReference type="ARBA" id="ARBA00022723"/>
    </source>
</evidence>
<dbReference type="EMBL" id="BSNM01000009">
    <property type="protein sequence ID" value="GLQ30894.1"/>
    <property type="molecule type" value="Genomic_DNA"/>
</dbReference>
<dbReference type="NCBIfam" id="TIGR04085">
    <property type="entry name" value="rSAM_more_4Fe4S"/>
    <property type="match status" value="1"/>
</dbReference>
<dbReference type="PANTHER" id="PTHR11228">
    <property type="entry name" value="RADICAL SAM DOMAIN PROTEIN"/>
    <property type="match status" value="1"/>
</dbReference>
<dbReference type="SFLD" id="SFLDG01386">
    <property type="entry name" value="main_SPASM_domain-containing"/>
    <property type="match status" value="1"/>
</dbReference>
<dbReference type="InterPro" id="IPR006638">
    <property type="entry name" value="Elp3/MiaA/NifB-like_rSAM"/>
</dbReference>
<dbReference type="SFLD" id="SFLDS00029">
    <property type="entry name" value="Radical_SAM"/>
    <property type="match status" value="1"/>
</dbReference>
<feature type="compositionally biased region" description="Basic and acidic residues" evidence="11">
    <location>
        <begin position="406"/>
        <end position="426"/>
    </location>
</feature>
<keyword evidence="4" id="KW-0479">Metal-binding</keyword>
<protein>
    <recommendedName>
        <fullName evidence="10">Pre-heme d1 synthase</fullName>
    </recommendedName>
</protein>
<proteinExistence type="inferred from homology"/>
<dbReference type="InterPro" id="IPR050377">
    <property type="entry name" value="Radical_SAM_PqqE_MftC-like"/>
</dbReference>